<evidence type="ECO:0000256" key="2">
    <source>
        <dbReference type="ARBA" id="ARBA00022723"/>
    </source>
</evidence>
<dbReference type="PROSITE" id="PS51184">
    <property type="entry name" value="JMJC"/>
    <property type="match status" value="1"/>
</dbReference>
<dbReference type="Gene3D" id="2.60.120.650">
    <property type="entry name" value="Cupin"/>
    <property type="match status" value="1"/>
</dbReference>
<keyword evidence="8" id="KW-1185">Reference proteome</keyword>
<dbReference type="RefSeq" id="WP_011464928.1">
    <property type="nucleotide sequence ID" value="NC_007908.1"/>
</dbReference>
<keyword evidence="3" id="KW-0223">Dioxygenase</keyword>
<dbReference type="SUPFAM" id="SSF51197">
    <property type="entry name" value="Clavaminate synthase-like"/>
    <property type="match status" value="1"/>
</dbReference>
<dbReference type="GO" id="GO:0016706">
    <property type="term" value="F:2-oxoglutarate-dependent dioxygenase activity"/>
    <property type="evidence" value="ECO:0007669"/>
    <property type="project" value="TreeGrafter"/>
</dbReference>
<evidence type="ECO:0000256" key="4">
    <source>
        <dbReference type="ARBA" id="ARBA00023002"/>
    </source>
</evidence>
<dbReference type="eggNOG" id="COG2850">
    <property type="taxonomic scope" value="Bacteria"/>
</dbReference>
<dbReference type="InterPro" id="IPR046799">
    <property type="entry name" value="ROXA-like_wH"/>
</dbReference>
<dbReference type="Gene3D" id="3.40.366.30">
    <property type="entry name" value="50S ribosomal protein L16 arginine hydroxylase, Chain A, Domain 2"/>
    <property type="match status" value="1"/>
</dbReference>
<dbReference type="PANTHER" id="PTHR13096:SF8">
    <property type="entry name" value="RIBOSOMAL OXYGENASE 1"/>
    <property type="match status" value="1"/>
</dbReference>
<keyword evidence="5" id="KW-0408">Iron</keyword>
<dbReference type="Pfam" id="PF20514">
    <property type="entry name" value="WHD_ROXA"/>
    <property type="match status" value="1"/>
</dbReference>
<keyword evidence="4" id="KW-0560">Oxidoreductase</keyword>
<organism evidence="7 8">
    <name type="scientific">Albidiferax ferrireducens (strain ATCC BAA-621 / DSM 15236 / T118)</name>
    <name type="common">Rhodoferax ferrireducens</name>
    <dbReference type="NCBI Taxonomy" id="338969"/>
    <lineage>
        <taxon>Bacteria</taxon>
        <taxon>Pseudomonadati</taxon>
        <taxon>Pseudomonadota</taxon>
        <taxon>Betaproteobacteria</taxon>
        <taxon>Burkholderiales</taxon>
        <taxon>Comamonadaceae</taxon>
        <taxon>Rhodoferax</taxon>
    </lineage>
</organism>
<dbReference type="HOGENOM" id="CLU_039125_1_0_4"/>
<dbReference type="Proteomes" id="UP000008332">
    <property type="component" value="Chromosome"/>
</dbReference>
<dbReference type="PANTHER" id="PTHR13096">
    <property type="entry name" value="MINA53 MYC INDUCED NUCLEAR ANTIGEN"/>
    <property type="match status" value="1"/>
</dbReference>
<dbReference type="SMART" id="SM00558">
    <property type="entry name" value="JmjC"/>
    <property type="match status" value="1"/>
</dbReference>
<dbReference type="Pfam" id="PF08007">
    <property type="entry name" value="JmjC_2"/>
    <property type="match status" value="1"/>
</dbReference>
<dbReference type="GO" id="GO:0046872">
    <property type="term" value="F:metal ion binding"/>
    <property type="evidence" value="ECO:0007669"/>
    <property type="project" value="UniProtKB-KW"/>
</dbReference>
<dbReference type="EMBL" id="CP000267">
    <property type="protein sequence ID" value="ABD70360.1"/>
    <property type="molecule type" value="Genomic_DNA"/>
</dbReference>
<dbReference type="InterPro" id="IPR039994">
    <property type="entry name" value="NO66-like"/>
</dbReference>
<gene>
    <name evidence="7" type="ordered locus">Rfer_2644</name>
</gene>
<dbReference type="KEGG" id="rfr:Rfer_2644"/>
<sequence length="384" mass="43119">MDISKPLSLLGGLSPQLFMKRHWQKKPLLIRQAIPDFKPLLDRAALFDLAGHEDSQARLVVQQPGQTPGWQLKLGPFARRTLPALSRPGWTVLVQGVDLQHDAVHALMNQFRFVPDARLDDLMISYATDGGGVGPHFDSYDVFLLQAQGRRRWRIGRQPDRTLQPDVPLKILAHFEPEEEFVLEPGDMLYLPLLHAHDGIAMGECMTYSIGFRSPSRAELARELLQRLAEDAEDAVGVSVYRDPKQAAVTQPGEIPAQLVEFARDALQDALKDPAALGRALGEYMTEPKANVWFDATEPVTHPADQALAGQGGQIQLDRRTKMMFDAKHIFINGESFRSGGRDATLMRRLADQRYLSAQDLGRVSLEARCLLQDWREAGWLHER</sequence>
<evidence type="ECO:0000313" key="8">
    <source>
        <dbReference type="Proteomes" id="UP000008332"/>
    </source>
</evidence>
<evidence type="ECO:0000256" key="3">
    <source>
        <dbReference type="ARBA" id="ARBA00022964"/>
    </source>
</evidence>
<protein>
    <submittedName>
        <fullName evidence="7">Cupin 4</fullName>
    </submittedName>
</protein>
<evidence type="ECO:0000256" key="5">
    <source>
        <dbReference type="ARBA" id="ARBA00023004"/>
    </source>
</evidence>
<evidence type="ECO:0000259" key="6">
    <source>
        <dbReference type="PROSITE" id="PS51184"/>
    </source>
</evidence>
<dbReference type="AlphaFoldDB" id="Q21V43"/>
<dbReference type="InterPro" id="IPR003347">
    <property type="entry name" value="JmjC_dom"/>
</dbReference>
<evidence type="ECO:0000256" key="1">
    <source>
        <dbReference type="ARBA" id="ARBA00001954"/>
    </source>
</evidence>
<reference evidence="8" key="1">
    <citation type="submission" date="2006-02" db="EMBL/GenBank/DDBJ databases">
        <title>Complete sequence of chromosome of Rhodoferax ferrireducens DSM 15236.</title>
        <authorList>
            <person name="Copeland A."/>
            <person name="Lucas S."/>
            <person name="Lapidus A."/>
            <person name="Barry K."/>
            <person name="Detter J.C."/>
            <person name="Glavina del Rio T."/>
            <person name="Hammon N."/>
            <person name="Israni S."/>
            <person name="Pitluck S."/>
            <person name="Brettin T."/>
            <person name="Bruce D."/>
            <person name="Han C."/>
            <person name="Tapia R."/>
            <person name="Gilna P."/>
            <person name="Kiss H."/>
            <person name="Schmutz J."/>
            <person name="Larimer F."/>
            <person name="Land M."/>
            <person name="Kyrpides N."/>
            <person name="Ivanova N."/>
            <person name="Richardson P."/>
        </authorList>
    </citation>
    <scope>NUCLEOTIDE SEQUENCE [LARGE SCALE GENOMIC DNA]</scope>
    <source>
        <strain evidence="8">ATCC BAA-621 / DSM 15236 / T118</strain>
    </source>
</reference>
<dbReference type="OrthoDB" id="9764016at2"/>
<name>Q21V43_ALBFT</name>
<proteinExistence type="predicted"/>
<evidence type="ECO:0000313" key="7">
    <source>
        <dbReference type="EMBL" id="ABD70360.1"/>
    </source>
</evidence>
<feature type="domain" description="JmjC" evidence="6">
    <location>
        <begin position="103"/>
        <end position="229"/>
    </location>
</feature>
<accession>Q21V43</accession>
<dbReference type="STRING" id="338969.Rfer_2644"/>
<keyword evidence="2" id="KW-0479">Metal-binding</keyword>
<comment type="cofactor">
    <cofactor evidence="1">
        <name>Fe(2+)</name>
        <dbReference type="ChEBI" id="CHEBI:29033"/>
    </cofactor>
</comment>